<dbReference type="EMBL" id="HG992987">
    <property type="protein sequence ID" value="CAE7217429.1"/>
    <property type="molecule type" value="Genomic_DNA"/>
</dbReference>
<proteinExistence type="predicted"/>
<gene>
    <name evidence="2" type="ORF">PTTW11_10958</name>
</gene>
<reference evidence="2" key="1">
    <citation type="submission" date="2021-02" db="EMBL/GenBank/DDBJ databases">
        <authorList>
            <person name="Syme A R."/>
            <person name="Syme A R."/>
            <person name="Moolhuijzen P."/>
        </authorList>
    </citation>
    <scope>NUCLEOTIDE SEQUENCE</scope>
    <source>
        <strain evidence="2">W1-1</strain>
    </source>
</reference>
<accession>A0A6S6WKP9</accession>
<name>A0A6S6WKP9_9PLEO</name>
<evidence type="ECO:0000313" key="2">
    <source>
        <dbReference type="EMBL" id="CAE7217429.1"/>
    </source>
</evidence>
<evidence type="ECO:0000256" key="1">
    <source>
        <dbReference type="SAM" id="MobiDB-lite"/>
    </source>
</evidence>
<sequence>MVSTQPSRKEQADAQTVPTPERQPASLKNTPNQPNHEDLTGPQTVSTPEQQPTFSEETSSTSHHPQTSHRINPVPPIAPQHRVSAEG</sequence>
<feature type="compositionally biased region" description="Low complexity" evidence="1">
    <location>
        <begin position="49"/>
        <end position="69"/>
    </location>
</feature>
<evidence type="ECO:0000313" key="3">
    <source>
        <dbReference type="Proteomes" id="UP000472372"/>
    </source>
</evidence>
<organism evidence="2 3">
    <name type="scientific">Pyrenophora teres f. teres</name>
    <dbReference type="NCBI Taxonomy" id="97479"/>
    <lineage>
        <taxon>Eukaryota</taxon>
        <taxon>Fungi</taxon>
        <taxon>Dikarya</taxon>
        <taxon>Ascomycota</taxon>
        <taxon>Pezizomycotina</taxon>
        <taxon>Dothideomycetes</taxon>
        <taxon>Pleosporomycetidae</taxon>
        <taxon>Pleosporales</taxon>
        <taxon>Pleosporineae</taxon>
        <taxon>Pleosporaceae</taxon>
        <taxon>Pyrenophora</taxon>
    </lineage>
</organism>
<protein>
    <submittedName>
        <fullName evidence="2">Uncharacterized protein</fullName>
    </submittedName>
</protein>
<dbReference type="AlphaFoldDB" id="A0A6S6WKP9"/>
<dbReference type="Proteomes" id="UP000472372">
    <property type="component" value="Chromosome 11"/>
</dbReference>
<feature type="region of interest" description="Disordered" evidence="1">
    <location>
        <begin position="1"/>
        <end position="87"/>
    </location>
</feature>